<keyword evidence="11" id="KW-1185">Reference proteome</keyword>
<dbReference type="GO" id="GO:0007165">
    <property type="term" value="P:signal transduction"/>
    <property type="evidence" value="ECO:0007669"/>
    <property type="project" value="TreeGrafter"/>
</dbReference>
<evidence type="ECO:0000256" key="2">
    <source>
        <dbReference type="ARBA" id="ARBA00018768"/>
    </source>
</evidence>
<dbReference type="InterPro" id="IPR001690">
    <property type="entry name" value="Autoind_synthase"/>
</dbReference>
<dbReference type="InterPro" id="IPR018311">
    <property type="entry name" value="Autoind_synth_CS"/>
</dbReference>
<comment type="catalytic activity">
    <reaction evidence="7 9">
        <text>a fatty acyl-[ACP] + S-adenosyl-L-methionine = an N-acyl-L-homoserine lactone + S-methyl-5'-thioadenosine + holo-[ACP] + H(+)</text>
        <dbReference type="Rhea" id="RHEA:10096"/>
        <dbReference type="Rhea" id="RHEA-COMP:9685"/>
        <dbReference type="Rhea" id="RHEA-COMP:14125"/>
        <dbReference type="ChEBI" id="CHEBI:15378"/>
        <dbReference type="ChEBI" id="CHEBI:17509"/>
        <dbReference type="ChEBI" id="CHEBI:55474"/>
        <dbReference type="ChEBI" id="CHEBI:59789"/>
        <dbReference type="ChEBI" id="CHEBI:64479"/>
        <dbReference type="ChEBI" id="CHEBI:138651"/>
        <dbReference type="EC" id="2.3.1.184"/>
    </reaction>
</comment>
<evidence type="ECO:0000256" key="9">
    <source>
        <dbReference type="RuleBase" id="RU361135"/>
    </source>
</evidence>
<sequence>MDIPVSFDRCARATFVVYFRLSGCRRSPELTVVCLNWETASRHGERWIDHHRLRHRLFVERQGWDVPTYRGMEYDQFDTPAAQYLLWLDERGRTRGAVRLLPTVRPYMLQTLWPELINGTPPATDAVWEATRFGCDRTLDANRRRIAVTELLCAMQEFGMRRNIDRYLIVMSLPLLKRVVVNAGCEVTVLGPERILGKRPAAASYLTVSREVLAEMHRRAPFTRVLSD</sequence>
<organism evidence="10 11">
    <name type="scientific">Woeseia oceani</name>
    <dbReference type="NCBI Taxonomy" id="1548547"/>
    <lineage>
        <taxon>Bacteria</taxon>
        <taxon>Pseudomonadati</taxon>
        <taxon>Pseudomonadota</taxon>
        <taxon>Gammaproteobacteria</taxon>
        <taxon>Woeseiales</taxon>
        <taxon>Woeseiaceae</taxon>
        <taxon>Woeseia</taxon>
    </lineage>
</organism>
<dbReference type="PANTHER" id="PTHR39322">
    <property type="entry name" value="ACYL-HOMOSERINE-LACTONE SYNTHASE"/>
    <property type="match status" value="1"/>
</dbReference>
<dbReference type="PRINTS" id="PR01549">
    <property type="entry name" value="AUTOINDCRSYN"/>
</dbReference>
<keyword evidence="6 8" id="KW-0071">Autoinducer synthesis</keyword>
<dbReference type="AlphaFoldDB" id="A0A193LC78"/>
<reference evidence="10 11" key="1">
    <citation type="submission" date="2016-06" db="EMBL/GenBank/DDBJ databases">
        <title>Complete genome sequence of a deep-branching marine Gamma Proteobacterium Woeseia oceani type strain XK5.</title>
        <authorList>
            <person name="Mu D."/>
            <person name="Du Z."/>
        </authorList>
    </citation>
    <scope>NUCLEOTIDE SEQUENCE [LARGE SCALE GENOMIC DNA]</scope>
    <source>
        <strain evidence="10 11">XK5</strain>
    </source>
</reference>
<dbReference type="EC" id="2.3.1.184" evidence="1 9"/>
<dbReference type="GO" id="GO:0009372">
    <property type="term" value="P:quorum sensing"/>
    <property type="evidence" value="ECO:0007669"/>
    <property type="project" value="UniProtKB-UniRule"/>
</dbReference>
<keyword evidence="3 8" id="KW-0673">Quorum sensing</keyword>
<comment type="similarity">
    <text evidence="8 9">Belongs to the autoinducer synthase family.</text>
</comment>
<dbReference type="GO" id="GO:0061579">
    <property type="term" value="F:N-acyl homoserine lactone synthase activity"/>
    <property type="evidence" value="ECO:0007669"/>
    <property type="project" value="UniProtKB-UniRule"/>
</dbReference>
<proteinExistence type="inferred from homology"/>
<evidence type="ECO:0000256" key="5">
    <source>
        <dbReference type="ARBA" id="ARBA00022691"/>
    </source>
</evidence>
<evidence type="ECO:0000256" key="7">
    <source>
        <dbReference type="ARBA" id="ARBA00048576"/>
    </source>
</evidence>
<dbReference type="Proteomes" id="UP000092695">
    <property type="component" value="Chromosome"/>
</dbReference>
<dbReference type="PANTHER" id="PTHR39322:SF1">
    <property type="entry name" value="ISOVALERYL-HOMOSERINE LACTONE SYNTHASE"/>
    <property type="match status" value="1"/>
</dbReference>
<protein>
    <recommendedName>
        <fullName evidence="2 9">Acyl-homoserine-lactone synthase</fullName>
        <ecNumber evidence="1 9">2.3.1.184</ecNumber>
    </recommendedName>
    <alternativeName>
        <fullName evidence="9">Autoinducer synthesis protein</fullName>
    </alternativeName>
</protein>
<keyword evidence="5 9" id="KW-0949">S-adenosyl-L-methionine</keyword>
<evidence type="ECO:0000256" key="3">
    <source>
        <dbReference type="ARBA" id="ARBA00022654"/>
    </source>
</evidence>
<dbReference type="Gene3D" id="3.40.630.30">
    <property type="match status" value="1"/>
</dbReference>
<gene>
    <name evidence="10" type="ORF">BA177_01520</name>
</gene>
<name>A0A193LC78_9GAMM</name>
<evidence type="ECO:0000256" key="6">
    <source>
        <dbReference type="ARBA" id="ARBA00022929"/>
    </source>
</evidence>
<evidence type="ECO:0000256" key="8">
    <source>
        <dbReference type="PROSITE-ProRule" id="PRU00533"/>
    </source>
</evidence>
<dbReference type="EMBL" id="CP016268">
    <property type="protein sequence ID" value="ANO50073.1"/>
    <property type="molecule type" value="Genomic_DNA"/>
</dbReference>
<dbReference type="InterPro" id="IPR016181">
    <property type="entry name" value="Acyl_CoA_acyltransferase"/>
</dbReference>
<evidence type="ECO:0000313" key="11">
    <source>
        <dbReference type="Proteomes" id="UP000092695"/>
    </source>
</evidence>
<dbReference type="SUPFAM" id="SSF55729">
    <property type="entry name" value="Acyl-CoA N-acyltransferases (Nat)"/>
    <property type="match status" value="1"/>
</dbReference>
<dbReference type="KEGG" id="woc:BA177_01520"/>
<dbReference type="PROSITE" id="PS00949">
    <property type="entry name" value="AUTOINDUCER_SYNTH_1"/>
    <property type="match status" value="1"/>
</dbReference>
<evidence type="ECO:0000313" key="10">
    <source>
        <dbReference type="EMBL" id="ANO50073.1"/>
    </source>
</evidence>
<dbReference type="PROSITE" id="PS51187">
    <property type="entry name" value="AUTOINDUCER_SYNTH_2"/>
    <property type="match status" value="1"/>
</dbReference>
<evidence type="ECO:0000256" key="1">
    <source>
        <dbReference type="ARBA" id="ARBA00012340"/>
    </source>
</evidence>
<accession>A0A193LC78</accession>
<keyword evidence="4 9" id="KW-0808">Transferase</keyword>
<dbReference type="Pfam" id="PF00765">
    <property type="entry name" value="Autoind_synth"/>
    <property type="match status" value="1"/>
</dbReference>
<evidence type="ECO:0000256" key="4">
    <source>
        <dbReference type="ARBA" id="ARBA00022679"/>
    </source>
</evidence>